<gene>
    <name evidence="1" type="ORF">CG33201</name>
</gene>
<dbReference type="AlphaFoldDB" id="Q494J6"/>
<protein>
    <submittedName>
        <fullName evidence="1">LD13730p</fullName>
    </submittedName>
</protein>
<evidence type="ECO:0000313" key="1">
    <source>
        <dbReference type="EMBL" id="AAZ41789.1"/>
    </source>
</evidence>
<sequence length="52" mass="6187">MEAPITWQHPRYQVHFVQFSTEEDDGKGEEQQTYLLRFVLSGEEEDQNGWEA</sequence>
<name>Q494J6_DROME</name>
<dbReference type="EMBL" id="BT023780">
    <property type="protein sequence ID" value="AAZ41789.1"/>
    <property type="molecule type" value="mRNA"/>
</dbReference>
<accession>Q494J6</accession>
<proteinExistence type="evidence at transcript level"/>
<organism evidence="1">
    <name type="scientific">Drosophila melanogaster</name>
    <name type="common">Fruit fly</name>
    <dbReference type="NCBI Taxonomy" id="7227"/>
    <lineage>
        <taxon>Eukaryota</taxon>
        <taxon>Metazoa</taxon>
        <taxon>Ecdysozoa</taxon>
        <taxon>Arthropoda</taxon>
        <taxon>Hexapoda</taxon>
        <taxon>Insecta</taxon>
        <taxon>Pterygota</taxon>
        <taxon>Neoptera</taxon>
        <taxon>Endopterygota</taxon>
        <taxon>Diptera</taxon>
        <taxon>Brachycera</taxon>
        <taxon>Muscomorpha</taxon>
        <taxon>Ephydroidea</taxon>
        <taxon>Drosophilidae</taxon>
        <taxon>Drosophila</taxon>
        <taxon>Sophophora</taxon>
    </lineage>
</organism>
<reference evidence="1" key="1">
    <citation type="submission" date="2005-08" db="EMBL/GenBank/DDBJ databases">
        <authorList>
            <person name="Stapleton M."/>
            <person name="Carlson J."/>
            <person name="Chavez C."/>
            <person name="Frise E."/>
            <person name="George R."/>
            <person name="Pacleb J."/>
            <person name="Park S."/>
            <person name="Wan K."/>
            <person name="Yu C."/>
            <person name="Celniker S."/>
        </authorList>
    </citation>
    <scope>NUCLEOTIDE SEQUENCE</scope>
    <source>
        <strain evidence="1">Berkeley</strain>
    </source>
</reference>